<feature type="transmembrane region" description="Helical" evidence="1">
    <location>
        <begin position="128"/>
        <end position="148"/>
    </location>
</feature>
<protein>
    <submittedName>
        <fullName evidence="2">Methyl-acepting chemotaxis protein</fullName>
    </submittedName>
</protein>
<evidence type="ECO:0000313" key="2">
    <source>
        <dbReference type="EMBL" id="AJQ16800.1"/>
    </source>
</evidence>
<organism evidence="2">
    <name type="scientific">Salmonella enterica subsp. enterica serovar Adelaide</name>
    <dbReference type="NCBI Taxonomy" id="29473"/>
    <lineage>
        <taxon>Bacteria</taxon>
        <taxon>Pseudomonadati</taxon>
        <taxon>Pseudomonadota</taxon>
        <taxon>Gammaproteobacteria</taxon>
        <taxon>Enterobacterales</taxon>
        <taxon>Enterobacteriaceae</taxon>
        <taxon>Salmonella</taxon>
    </lineage>
</organism>
<feature type="transmembrane region" description="Helical" evidence="1">
    <location>
        <begin position="187"/>
        <end position="208"/>
    </location>
</feature>
<accession>A0A0C5PK00</accession>
<sequence length="462" mass="51472">MKYINHYRYFFVCFFLAILPFFALSFPGIREYVFDNFMVSAIYNGVIIAIYITGSLCALFTILKNISAKDILIAQDASRKNSILSNLNQVLFAGEPKQCDFNLLMELDDNVSTARNQRLSFIMSCSNVSTLVGLLGTFAGLSITIGSIGNLLSSPSDVGGDNASNTLNMIVTMVASLSEPLKGMNTAFVSSIYGVVCAILLTSQSVFVRSSYSLVSTEIKKLKIISNRSNNKQRSLRVESETLVEFKELFKAFFDNYLSVENLRTQDEEKKREMLSDSFVTLQNRLLDNSAKLEQLSTLIDGYLVSSNENLKKLSDGVITITSRLSEGNILLADNNARLEAMSTIQNIIDKKNDSIMASVDKCYQESLSHGKTINDIAAGSADISHTLDGLRKEMDEDMNNVHLALSDLSATDKKIIANTKEISAEMVSYRDTYMPLMEKITSMHQEIVKQRLLNKEEKNED</sequence>
<reference evidence="2" key="1">
    <citation type="journal article" date="2015" name="Front. Microbiol.">
        <title>Comparative phenotypic and genotypic virulence of Salmonella strains isolated from Australian layer farms.</title>
        <authorList>
            <person name="McWhorter A.R."/>
            <person name="Chousalkar K.K."/>
        </authorList>
    </citation>
    <scope>NUCLEOTIDE SEQUENCE</scope>
    <source>
        <strain evidence="2">KC14ADL</strain>
    </source>
</reference>
<dbReference type="RefSeq" id="WP_064043397.1">
    <property type="nucleotide sequence ID" value="NZ_MTGP01000022.1"/>
</dbReference>
<reference evidence="3" key="2">
    <citation type="submission" date="2018-08" db="EMBL/GenBank/DDBJ databases">
        <authorList>
            <consortium name="NARMS: The National Antimicrobial Resistance Monitoring System"/>
        </authorList>
    </citation>
    <scope>NUCLEOTIDE SEQUENCE [LARGE SCALE GENOMIC DNA]</scope>
    <source>
        <strain evidence="3">FSIS11808911</strain>
    </source>
</reference>
<dbReference type="EMBL" id="KP234065">
    <property type="protein sequence ID" value="AJQ16800.1"/>
    <property type="molecule type" value="Genomic_DNA"/>
</dbReference>
<feature type="transmembrane region" description="Helical" evidence="1">
    <location>
        <begin position="7"/>
        <end position="29"/>
    </location>
</feature>
<proteinExistence type="predicted"/>
<keyword evidence="1" id="KW-0472">Membrane</keyword>
<dbReference type="AlphaFoldDB" id="A0A0C5PK00"/>
<gene>
    <name evidence="2" type="primary">siiB</name>
    <name evidence="3" type="ORF">DX339_19030</name>
</gene>
<dbReference type="Proteomes" id="UP000839661">
    <property type="component" value="Unassembled WGS sequence"/>
</dbReference>
<feature type="transmembrane region" description="Helical" evidence="1">
    <location>
        <begin position="41"/>
        <end position="63"/>
    </location>
</feature>
<keyword evidence="1" id="KW-1133">Transmembrane helix</keyword>
<dbReference type="EMBL" id="AAKLZH010000031">
    <property type="protein sequence ID" value="ECT1904769.1"/>
    <property type="molecule type" value="Genomic_DNA"/>
</dbReference>
<keyword evidence="1" id="KW-0812">Transmembrane</keyword>
<name>A0A0C5PK00_SALET</name>
<evidence type="ECO:0000256" key="1">
    <source>
        <dbReference type="SAM" id="Phobius"/>
    </source>
</evidence>
<evidence type="ECO:0000313" key="3">
    <source>
        <dbReference type="EMBL" id="ECT1904769.1"/>
    </source>
</evidence>